<dbReference type="EMBL" id="RCSS01000814">
    <property type="protein sequence ID" value="RVD90665.1"/>
    <property type="molecule type" value="Genomic_DNA"/>
</dbReference>
<keyword evidence="1" id="KW-1133">Transmembrane helix</keyword>
<dbReference type="AlphaFoldDB" id="A0A437AHP6"/>
<gene>
    <name evidence="2" type="ORF">TUBRATIS_29100</name>
</gene>
<keyword evidence="3" id="KW-1185">Reference proteome</keyword>
<evidence type="ECO:0000313" key="2">
    <source>
        <dbReference type="EMBL" id="RVD90665.1"/>
    </source>
</evidence>
<reference evidence="2 3" key="1">
    <citation type="submission" date="2018-10" db="EMBL/GenBank/DDBJ databases">
        <title>Draft genome sequence of the microsporidian Tubulinosema ratisbonensis.</title>
        <authorList>
            <person name="Polonais V."/>
            <person name="Peyretaillade E."/>
            <person name="Niehus S."/>
            <person name="Wawrzyniak I."/>
            <person name="Franchet A."/>
            <person name="Gaspin C."/>
            <person name="Reichstadt M."/>
            <person name="Belser C."/>
            <person name="Labadie K."/>
            <person name="Delbac F."/>
            <person name="Ferrandon D."/>
        </authorList>
    </citation>
    <scope>NUCLEOTIDE SEQUENCE [LARGE SCALE GENOMIC DNA]</scope>
    <source>
        <strain evidence="2 3">Franzen</strain>
    </source>
</reference>
<organism evidence="2 3">
    <name type="scientific">Tubulinosema ratisbonensis</name>
    <dbReference type="NCBI Taxonomy" id="291195"/>
    <lineage>
        <taxon>Eukaryota</taxon>
        <taxon>Fungi</taxon>
        <taxon>Fungi incertae sedis</taxon>
        <taxon>Microsporidia</taxon>
        <taxon>Tubulinosematoidea</taxon>
        <taxon>Tubulinosematidae</taxon>
        <taxon>Tubulinosema</taxon>
    </lineage>
</organism>
<dbReference type="VEuPathDB" id="MicrosporidiaDB:TUBRATIS_29100"/>
<feature type="transmembrane region" description="Helical" evidence="1">
    <location>
        <begin position="6"/>
        <end position="26"/>
    </location>
</feature>
<evidence type="ECO:0000256" key="1">
    <source>
        <dbReference type="SAM" id="Phobius"/>
    </source>
</evidence>
<proteinExistence type="predicted"/>
<name>A0A437AHP6_9MICR</name>
<dbReference type="Proteomes" id="UP000282876">
    <property type="component" value="Unassembled WGS sequence"/>
</dbReference>
<keyword evidence="1" id="KW-0472">Membrane</keyword>
<protein>
    <submittedName>
        <fullName evidence="2">Uncharacterized protein</fullName>
    </submittedName>
</protein>
<comment type="caution">
    <text evidence="2">The sequence shown here is derived from an EMBL/GenBank/DDBJ whole genome shotgun (WGS) entry which is preliminary data.</text>
</comment>
<keyword evidence="1" id="KW-0812">Transmembrane</keyword>
<evidence type="ECO:0000313" key="3">
    <source>
        <dbReference type="Proteomes" id="UP000282876"/>
    </source>
</evidence>
<accession>A0A437AHP6</accession>
<sequence>MTFKFSLGEIIPIVACVIVGIVYIAYKMLTRRLTEKEVKKYLKINLSAISSDFKNYLLDSSESNCNSLLKNYLNDNSESNLTSLASFLKSKQNCWRNGDFTLPGSVMDDLIKQIISEQLNTPPKQKFTFDEETYQNLEKTAPFVKKFCFIIKLDTNYEAVRFAAEHPTDLSFSFLDNTVCLVQNMKSKGADIQDFYYPDKIIMPFHKYVFGIYKYNFSGQRSLIINTDACSYKIIGMVLENEGIFKSGYESFGGDRISNEELNRIGKLIHKTKGYVGALMLEKIK</sequence>